<evidence type="ECO:0000256" key="14">
    <source>
        <dbReference type="SAM" id="Phobius"/>
    </source>
</evidence>
<dbReference type="InterPro" id="IPR027417">
    <property type="entry name" value="P-loop_NTPase"/>
</dbReference>
<feature type="transmembrane region" description="Helical" evidence="14">
    <location>
        <begin position="6"/>
        <end position="31"/>
    </location>
</feature>
<dbReference type="EC" id="2.7.1.130" evidence="3 13"/>
<sequence length="327" mass="36027">MKRLDQYWYSINTVSILLVPLSWVFCLISWIRRQAYKYNLLATRKMPVPVIVVGNITVGGTGKTPLVIWLAEHLRQQGFSPGIISRGYGGNATHWPIQVMDTSDPAEVGDEPIMLARRSGCPVWVGPDRPVTATKLLDATACNIIISDDGLQHYALARDIEIAVIDGARGLGNGLCLPAGPLREKSNRLSTVDLVIANGASDLTTHQMTLVPGDLVNLKEDNTRVSTEQFRGGRVHGMAGIGNPTRFFNTLRQLGLDVEAHAFPDHHSFRAAEITPDDTLPVIITEKDAVKCTGFAQQRHWYLEVSAELDAGFIQQLDKQIRELKDG</sequence>
<evidence type="ECO:0000313" key="16">
    <source>
        <dbReference type="Proteomes" id="UP000316649"/>
    </source>
</evidence>
<evidence type="ECO:0000256" key="1">
    <source>
        <dbReference type="ARBA" id="ARBA00002274"/>
    </source>
</evidence>
<evidence type="ECO:0000256" key="10">
    <source>
        <dbReference type="ARBA" id="ARBA00022840"/>
    </source>
</evidence>
<dbReference type="SUPFAM" id="SSF52540">
    <property type="entry name" value="P-loop containing nucleoside triphosphate hydrolases"/>
    <property type="match status" value="1"/>
</dbReference>
<dbReference type="Proteomes" id="UP000316649">
    <property type="component" value="Unassembled WGS sequence"/>
</dbReference>
<dbReference type="GO" id="GO:0005524">
    <property type="term" value="F:ATP binding"/>
    <property type="evidence" value="ECO:0007669"/>
    <property type="project" value="UniProtKB-UniRule"/>
</dbReference>
<dbReference type="InterPro" id="IPR003758">
    <property type="entry name" value="LpxK"/>
</dbReference>
<keyword evidence="7 13" id="KW-0808">Transferase</keyword>
<evidence type="ECO:0000256" key="11">
    <source>
        <dbReference type="ARBA" id="ARBA00023098"/>
    </source>
</evidence>
<gene>
    <name evidence="13" type="primary">lpxK</name>
    <name evidence="15" type="ORF">FHP88_18320</name>
</gene>
<evidence type="ECO:0000313" key="15">
    <source>
        <dbReference type="EMBL" id="TVO68876.1"/>
    </source>
</evidence>
<comment type="catalytic activity">
    <reaction evidence="13">
        <text>a lipid A disaccharide + ATP = a lipid IVA + ADP + H(+)</text>
        <dbReference type="Rhea" id="RHEA:67840"/>
        <dbReference type="ChEBI" id="CHEBI:15378"/>
        <dbReference type="ChEBI" id="CHEBI:30616"/>
        <dbReference type="ChEBI" id="CHEBI:176343"/>
        <dbReference type="ChEBI" id="CHEBI:176425"/>
        <dbReference type="ChEBI" id="CHEBI:456216"/>
        <dbReference type="EC" id="2.7.1.130"/>
    </reaction>
</comment>
<evidence type="ECO:0000256" key="13">
    <source>
        <dbReference type="HAMAP-Rule" id="MF_00409"/>
    </source>
</evidence>
<accession>A0A558DJQ9</accession>
<keyword evidence="14" id="KW-0812">Transmembrane</keyword>
<feature type="binding site" evidence="13">
    <location>
        <begin position="57"/>
        <end position="64"/>
    </location>
    <ligand>
        <name>ATP</name>
        <dbReference type="ChEBI" id="CHEBI:30616"/>
    </ligand>
</feature>
<organism evidence="15 16">
    <name type="scientific">Sedimenticola selenatireducens</name>
    <dbReference type="NCBI Taxonomy" id="191960"/>
    <lineage>
        <taxon>Bacteria</taxon>
        <taxon>Pseudomonadati</taxon>
        <taxon>Pseudomonadota</taxon>
        <taxon>Gammaproteobacteria</taxon>
        <taxon>Chromatiales</taxon>
        <taxon>Sedimenticolaceae</taxon>
        <taxon>Sedimenticola</taxon>
    </lineage>
</organism>
<dbReference type="OrthoDB" id="9766423at2"/>
<dbReference type="GO" id="GO:0009244">
    <property type="term" value="P:lipopolysaccharide core region biosynthetic process"/>
    <property type="evidence" value="ECO:0007669"/>
    <property type="project" value="TreeGrafter"/>
</dbReference>
<name>A0A558DJQ9_9GAMM</name>
<keyword evidence="8 13" id="KW-0547">Nucleotide-binding</keyword>
<evidence type="ECO:0000256" key="2">
    <source>
        <dbReference type="ARBA" id="ARBA00004870"/>
    </source>
</evidence>
<dbReference type="PANTHER" id="PTHR42724:SF1">
    <property type="entry name" value="TETRAACYLDISACCHARIDE 4'-KINASE, MITOCHONDRIAL-RELATED"/>
    <property type="match status" value="1"/>
</dbReference>
<keyword evidence="9 13" id="KW-0418">Kinase</keyword>
<evidence type="ECO:0000256" key="5">
    <source>
        <dbReference type="ARBA" id="ARBA00022516"/>
    </source>
</evidence>
<comment type="function">
    <text evidence="1 13">Transfers the gamma-phosphate of ATP to the 4'-position of a tetraacyldisaccharide 1-phosphate intermediate (termed DS-1-P) to form tetraacyldisaccharide 1,4'-bis-phosphate (lipid IVA).</text>
</comment>
<dbReference type="UniPathway" id="UPA00359">
    <property type="reaction ID" value="UER00482"/>
</dbReference>
<comment type="similarity">
    <text evidence="13">Belongs to the LpxK family.</text>
</comment>
<evidence type="ECO:0000256" key="3">
    <source>
        <dbReference type="ARBA" id="ARBA00012071"/>
    </source>
</evidence>
<evidence type="ECO:0000256" key="6">
    <source>
        <dbReference type="ARBA" id="ARBA00022556"/>
    </source>
</evidence>
<keyword evidence="14" id="KW-1133">Transmembrane helix</keyword>
<dbReference type="HAMAP" id="MF_00409">
    <property type="entry name" value="LpxK"/>
    <property type="match status" value="1"/>
</dbReference>
<evidence type="ECO:0000256" key="9">
    <source>
        <dbReference type="ARBA" id="ARBA00022777"/>
    </source>
</evidence>
<dbReference type="RefSeq" id="WP_144360586.1">
    <property type="nucleotide sequence ID" value="NZ_VMNH01000033.1"/>
</dbReference>
<keyword evidence="14" id="KW-0472">Membrane</keyword>
<dbReference type="GO" id="GO:0005886">
    <property type="term" value="C:plasma membrane"/>
    <property type="evidence" value="ECO:0007669"/>
    <property type="project" value="TreeGrafter"/>
</dbReference>
<dbReference type="NCBIfam" id="TIGR00682">
    <property type="entry name" value="lpxK"/>
    <property type="match status" value="1"/>
</dbReference>
<protein>
    <recommendedName>
        <fullName evidence="4 13">Tetraacyldisaccharide 4'-kinase</fullName>
        <ecNumber evidence="3 13">2.7.1.130</ecNumber>
    </recommendedName>
    <alternativeName>
        <fullName evidence="12 13">Lipid A 4'-kinase</fullName>
    </alternativeName>
</protein>
<comment type="caution">
    <text evidence="15">The sequence shown here is derived from an EMBL/GenBank/DDBJ whole genome shotgun (WGS) entry which is preliminary data.</text>
</comment>
<dbReference type="PANTHER" id="PTHR42724">
    <property type="entry name" value="TETRAACYLDISACCHARIDE 4'-KINASE"/>
    <property type="match status" value="1"/>
</dbReference>
<evidence type="ECO:0000256" key="4">
    <source>
        <dbReference type="ARBA" id="ARBA00016436"/>
    </source>
</evidence>
<keyword evidence="5 13" id="KW-0444">Lipid biosynthesis</keyword>
<keyword evidence="10 13" id="KW-0067">ATP-binding</keyword>
<dbReference type="Pfam" id="PF02606">
    <property type="entry name" value="LpxK"/>
    <property type="match status" value="1"/>
</dbReference>
<dbReference type="AlphaFoldDB" id="A0A558DJQ9"/>
<proteinExistence type="inferred from homology"/>
<dbReference type="GO" id="GO:0009029">
    <property type="term" value="F:lipid-A 4'-kinase activity"/>
    <property type="evidence" value="ECO:0007669"/>
    <property type="project" value="UniProtKB-UniRule"/>
</dbReference>
<evidence type="ECO:0000256" key="7">
    <source>
        <dbReference type="ARBA" id="ARBA00022679"/>
    </source>
</evidence>
<dbReference type="GO" id="GO:0009245">
    <property type="term" value="P:lipid A biosynthetic process"/>
    <property type="evidence" value="ECO:0007669"/>
    <property type="project" value="UniProtKB-UniRule"/>
</dbReference>
<evidence type="ECO:0000256" key="8">
    <source>
        <dbReference type="ARBA" id="ARBA00022741"/>
    </source>
</evidence>
<keyword evidence="6 13" id="KW-0441">Lipid A biosynthesis</keyword>
<keyword evidence="16" id="KW-1185">Reference proteome</keyword>
<comment type="pathway">
    <text evidence="2 13">Glycolipid biosynthesis; lipid IV(A) biosynthesis; lipid IV(A) from (3R)-3-hydroxytetradecanoyl-[acyl-carrier-protein] and UDP-N-acetyl-alpha-D-glucosamine: step 6/6.</text>
</comment>
<evidence type="ECO:0000256" key="12">
    <source>
        <dbReference type="ARBA" id="ARBA00029757"/>
    </source>
</evidence>
<keyword evidence="11 13" id="KW-0443">Lipid metabolism</keyword>
<dbReference type="EMBL" id="VMNH01000033">
    <property type="protein sequence ID" value="TVO68876.1"/>
    <property type="molecule type" value="Genomic_DNA"/>
</dbReference>
<reference evidence="15 16" key="1">
    <citation type="submission" date="2019-07" db="EMBL/GenBank/DDBJ databases">
        <title>The pathways for chlorine oxyanion respiration interact through the shared metabolite chlorate.</title>
        <authorList>
            <person name="Barnum T.P."/>
            <person name="Cheng Y."/>
            <person name="Hill K.A."/>
            <person name="Lucas L.N."/>
            <person name="Carlson H.K."/>
            <person name="Coates J.D."/>
        </authorList>
    </citation>
    <scope>NUCLEOTIDE SEQUENCE [LARGE SCALE GENOMIC DNA]</scope>
    <source>
        <strain evidence="15 16">BK-1</strain>
    </source>
</reference>